<dbReference type="PANTHER" id="PTHR45663:SF11">
    <property type="entry name" value="GEO12009P1"/>
    <property type="match status" value="1"/>
</dbReference>
<dbReference type="CDD" id="cd02947">
    <property type="entry name" value="TRX_family"/>
    <property type="match status" value="1"/>
</dbReference>
<sequence>MSKVNLITSEAALKELIANNKKVLIDFKADWCGPCKMFHPILEDFATKSSGITIAQIDVDKNPELASKYNVMSIPSLRLLENGHLVKESSGFMPLAQLEDWVK</sequence>
<keyword evidence="4" id="KW-1015">Disulfide bond</keyword>
<keyword evidence="3" id="KW-0249">Electron transport</keyword>
<gene>
    <name evidence="8" type="primary">trxA</name>
    <name evidence="8" type="ORF">EFREU_v1c01540</name>
</gene>
<organism evidence="8 9">
    <name type="scientific">Entomoplasma freundtii</name>
    <dbReference type="NCBI Taxonomy" id="74700"/>
    <lineage>
        <taxon>Bacteria</taxon>
        <taxon>Bacillati</taxon>
        <taxon>Mycoplasmatota</taxon>
        <taxon>Mollicutes</taxon>
        <taxon>Entomoplasmatales</taxon>
        <taxon>Entomoplasmataceae</taxon>
        <taxon>Entomoplasma</taxon>
    </lineage>
</organism>
<name>A0A2K8NTU8_9MOLU</name>
<dbReference type="SUPFAM" id="SSF52833">
    <property type="entry name" value="Thioredoxin-like"/>
    <property type="match status" value="1"/>
</dbReference>
<evidence type="ECO:0000256" key="1">
    <source>
        <dbReference type="ARBA" id="ARBA00008987"/>
    </source>
</evidence>
<keyword evidence="9" id="KW-1185">Reference proteome</keyword>
<accession>A0A2K8NTU8</accession>
<reference evidence="8 9" key="1">
    <citation type="submission" date="2017-11" db="EMBL/GenBank/DDBJ databases">
        <title>Genome sequence of Entomoplasma freundtii BARC 318 (ATCC 51999).</title>
        <authorList>
            <person name="Lo W.-S."/>
            <person name="Gasparich G.E."/>
            <person name="Kuo C.-H."/>
        </authorList>
    </citation>
    <scope>NUCLEOTIDE SEQUENCE [LARGE SCALE GENOMIC DNA]</scope>
    <source>
        <strain evidence="8 9">BARC 318</strain>
    </source>
</reference>
<evidence type="ECO:0000256" key="4">
    <source>
        <dbReference type="ARBA" id="ARBA00023157"/>
    </source>
</evidence>
<evidence type="ECO:0000256" key="5">
    <source>
        <dbReference type="ARBA" id="ARBA00023284"/>
    </source>
</evidence>
<dbReference type="GO" id="GO:0015035">
    <property type="term" value="F:protein-disulfide reductase activity"/>
    <property type="evidence" value="ECO:0007669"/>
    <property type="project" value="UniProtKB-UniRule"/>
</dbReference>
<dbReference type="Pfam" id="PF00085">
    <property type="entry name" value="Thioredoxin"/>
    <property type="match status" value="1"/>
</dbReference>
<evidence type="ECO:0000256" key="2">
    <source>
        <dbReference type="ARBA" id="ARBA00022448"/>
    </source>
</evidence>
<dbReference type="RefSeq" id="WP_100609140.1">
    <property type="nucleotide sequence ID" value="NZ_CP024962.1"/>
</dbReference>
<dbReference type="Proteomes" id="UP000232222">
    <property type="component" value="Chromosome"/>
</dbReference>
<evidence type="ECO:0000256" key="3">
    <source>
        <dbReference type="ARBA" id="ARBA00022982"/>
    </source>
</evidence>
<keyword evidence="2" id="KW-0813">Transport</keyword>
<dbReference type="InterPro" id="IPR036249">
    <property type="entry name" value="Thioredoxin-like_sf"/>
</dbReference>
<dbReference type="GO" id="GO:0005737">
    <property type="term" value="C:cytoplasm"/>
    <property type="evidence" value="ECO:0007669"/>
    <property type="project" value="TreeGrafter"/>
</dbReference>
<dbReference type="InterPro" id="IPR013766">
    <property type="entry name" value="Thioredoxin_domain"/>
</dbReference>
<evidence type="ECO:0000313" key="9">
    <source>
        <dbReference type="Proteomes" id="UP000232222"/>
    </source>
</evidence>
<dbReference type="PROSITE" id="PS51352">
    <property type="entry name" value="THIOREDOXIN_2"/>
    <property type="match status" value="1"/>
</dbReference>
<proteinExistence type="inferred from homology"/>
<evidence type="ECO:0000256" key="6">
    <source>
        <dbReference type="NCBIfam" id="TIGR01068"/>
    </source>
</evidence>
<dbReference type="KEGG" id="efr:EFREU_v1c01540"/>
<dbReference type="EMBL" id="CP024962">
    <property type="protein sequence ID" value="ATZ16181.1"/>
    <property type="molecule type" value="Genomic_DNA"/>
</dbReference>
<dbReference type="Gene3D" id="3.40.30.10">
    <property type="entry name" value="Glutaredoxin"/>
    <property type="match status" value="1"/>
</dbReference>
<dbReference type="PIRSF" id="PIRSF000077">
    <property type="entry name" value="Thioredoxin"/>
    <property type="match status" value="1"/>
</dbReference>
<dbReference type="PANTHER" id="PTHR45663">
    <property type="entry name" value="GEO12009P1"/>
    <property type="match status" value="1"/>
</dbReference>
<dbReference type="InterPro" id="IPR005746">
    <property type="entry name" value="Thioredoxin"/>
</dbReference>
<dbReference type="NCBIfam" id="TIGR01068">
    <property type="entry name" value="thioredoxin"/>
    <property type="match status" value="1"/>
</dbReference>
<protein>
    <recommendedName>
        <fullName evidence="6 7">Thioredoxin</fullName>
    </recommendedName>
</protein>
<evidence type="ECO:0000256" key="7">
    <source>
        <dbReference type="PIRNR" id="PIRNR000077"/>
    </source>
</evidence>
<evidence type="ECO:0000313" key="8">
    <source>
        <dbReference type="EMBL" id="ATZ16181.1"/>
    </source>
</evidence>
<dbReference type="PRINTS" id="PR00421">
    <property type="entry name" value="THIOREDOXIN"/>
</dbReference>
<dbReference type="AlphaFoldDB" id="A0A2K8NTU8"/>
<dbReference type="OrthoDB" id="9790390at2"/>
<comment type="similarity">
    <text evidence="1 7">Belongs to the thioredoxin family.</text>
</comment>
<keyword evidence="5" id="KW-0676">Redox-active center</keyword>